<dbReference type="SUPFAM" id="SSF81901">
    <property type="entry name" value="HCP-like"/>
    <property type="match status" value="1"/>
</dbReference>
<proteinExistence type="predicted"/>
<dbReference type="SUPFAM" id="SSF48452">
    <property type="entry name" value="TPR-like"/>
    <property type="match status" value="1"/>
</dbReference>
<dbReference type="InterPro" id="IPR019734">
    <property type="entry name" value="TPR_rpt"/>
</dbReference>
<feature type="compositionally biased region" description="Low complexity" evidence="3">
    <location>
        <begin position="1"/>
        <end position="11"/>
    </location>
</feature>
<dbReference type="PANTHER" id="PTHR44858:SF1">
    <property type="entry name" value="UDP-N-ACETYLGLUCOSAMINE--PEPTIDE N-ACETYLGLUCOSAMINYLTRANSFERASE SPINDLY-RELATED"/>
    <property type="match status" value="1"/>
</dbReference>
<keyword evidence="1" id="KW-0677">Repeat</keyword>
<evidence type="ECO:0000313" key="4">
    <source>
        <dbReference type="EMBL" id="WTU44719.1"/>
    </source>
</evidence>
<sequence length="476" mass="49881">MRSAASPSRPRAQPPPERSFRLLKGSDMTSTQAVPPPRGRGKVLRRSALALALAAGLSVGALAFDGRDAPRAPAVAAAPAGRLDPADLPRGVTALQAHLKAQPKDATAWASLGAAYVEQARTNGDPTRYAQAEHALEHSLKLRPTDNDAALAGRAALAAARHDFTGALTAADAALAINAYDELALALRVDALVELGRYDEALVAARTADDRKPGIPVFSRLAYVHELRGDTNTAGRILTQALGSATGPGDRAYVATALAQLFFGQGQFVEAGQQVDTALRADPDYLPALETRARIQYARGDLRSATLGMEQVVARYPLPGQLVALGELYEAAGRGADARSQYRLVAAWTALAHAHGVDTDLDTALAEADHGDPVDALRAARAEWAKRQTVHTADALAWALHVNGRDAEALPYAERATAPGYRNATFLYHQGVIERAAGGAIAARRDLTAALTLNPAFSPTGSPLAREAVAALTGAS</sequence>
<name>A0AAU2H921_9ACTN</name>
<feature type="region of interest" description="Disordered" evidence="3">
    <location>
        <begin position="1"/>
        <end position="41"/>
    </location>
</feature>
<dbReference type="GO" id="GO:0046813">
    <property type="term" value="P:receptor-mediated virion attachment to host cell"/>
    <property type="evidence" value="ECO:0007669"/>
    <property type="project" value="TreeGrafter"/>
</dbReference>
<dbReference type="EMBL" id="CP108253">
    <property type="protein sequence ID" value="WTU44719.1"/>
    <property type="molecule type" value="Genomic_DNA"/>
</dbReference>
<reference evidence="4" key="1">
    <citation type="submission" date="2022-10" db="EMBL/GenBank/DDBJ databases">
        <title>The complete genomes of actinobacterial strains from the NBC collection.</title>
        <authorList>
            <person name="Joergensen T.S."/>
            <person name="Alvarez Arevalo M."/>
            <person name="Sterndorff E.B."/>
            <person name="Faurdal D."/>
            <person name="Vuksanovic O."/>
            <person name="Mourched A.-S."/>
            <person name="Charusanti P."/>
            <person name="Shaw S."/>
            <person name="Blin K."/>
            <person name="Weber T."/>
        </authorList>
    </citation>
    <scope>NUCLEOTIDE SEQUENCE</scope>
    <source>
        <strain evidence="4">NBC_00060</strain>
    </source>
</reference>
<dbReference type="PANTHER" id="PTHR44858">
    <property type="entry name" value="TETRATRICOPEPTIDE REPEAT PROTEIN 6"/>
    <property type="match status" value="1"/>
</dbReference>
<evidence type="ECO:0000256" key="2">
    <source>
        <dbReference type="ARBA" id="ARBA00022803"/>
    </source>
</evidence>
<protein>
    <recommendedName>
        <fullName evidence="5">Tetratricopeptide repeat protein</fullName>
    </recommendedName>
</protein>
<dbReference type="Gene3D" id="1.25.40.10">
    <property type="entry name" value="Tetratricopeptide repeat domain"/>
    <property type="match status" value="2"/>
</dbReference>
<gene>
    <name evidence="4" type="ORF">OHV25_36600</name>
</gene>
<keyword evidence="2" id="KW-0802">TPR repeat</keyword>
<evidence type="ECO:0000256" key="3">
    <source>
        <dbReference type="SAM" id="MobiDB-lite"/>
    </source>
</evidence>
<organism evidence="4">
    <name type="scientific">Streptomyces sp. NBC_00060</name>
    <dbReference type="NCBI Taxonomy" id="2975636"/>
    <lineage>
        <taxon>Bacteria</taxon>
        <taxon>Bacillati</taxon>
        <taxon>Actinomycetota</taxon>
        <taxon>Actinomycetes</taxon>
        <taxon>Kitasatosporales</taxon>
        <taxon>Streptomycetaceae</taxon>
        <taxon>Streptomyces</taxon>
    </lineage>
</organism>
<accession>A0AAU2H921</accession>
<dbReference type="SMART" id="SM00028">
    <property type="entry name" value="TPR"/>
    <property type="match status" value="4"/>
</dbReference>
<dbReference type="InterPro" id="IPR011990">
    <property type="entry name" value="TPR-like_helical_dom_sf"/>
</dbReference>
<evidence type="ECO:0008006" key="5">
    <source>
        <dbReference type="Google" id="ProtNLM"/>
    </source>
</evidence>
<dbReference type="GO" id="GO:0009279">
    <property type="term" value="C:cell outer membrane"/>
    <property type="evidence" value="ECO:0007669"/>
    <property type="project" value="TreeGrafter"/>
</dbReference>
<evidence type="ECO:0000256" key="1">
    <source>
        <dbReference type="ARBA" id="ARBA00022737"/>
    </source>
</evidence>
<dbReference type="InterPro" id="IPR050498">
    <property type="entry name" value="Ycf3"/>
</dbReference>
<dbReference type="AlphaFoldDB" id="A0AAU2H921"/>